<protein>
    <recommendedName>
        <fullName evidence="4">Amidoligase</fullName>
    </recommendedName>
</protein>
<evidence type="ECO:0000313" key="2">
    <source>
        <dbReference type="EMBL" id="KAK0510992.1"/>
    </source>
</evidence>
<dbReference type="PANTHER" id="PTHR36847">
    <property type="entry name" value="AMIDOLIGASE ENZYME"/>
    <property type="match status" value="1"/>
</dbReference>
<gene>
    <name evidence="2" type="ORF">JMJ35_006544</name>
</gene>
<dbReference type="EMBL" id="JAFEKC020000014">
    <property type="protein sequence ID" value="KAK0510992.1"/>
    <property type="molecule type" value="Genomic_DNA"/>
</dbReference>
<reference evidence="2" key="1">
    <citation type="submission" date="2023-03" db="EMBL/GenBank/DDBJ databases">
        <title>Complete genome of Cladonia borealis.</title>
        <authorList>
            <person name="Park H."/>
        </authorList>
    </citation>
    <scope>NUCLEOTIDE SEQUENCE</scope>
    <source>
        <strain evidence="2">ANT050790</strain>
    </source>
</reference>
<evidence type="ECO:0000313" key="3">
    <source>
        <dbReference type="Proteomes" id="UP001166286"/>
    </source>
</evidence>
<evidence type="ECO:0000256" key="1">
    <source>
        <dbReference type="SAM" id="MobiDB-lite"/>
    </source>
</evidence>
<dbReference type="PANTHER" id="PTHR36847:SF1">
    <property type="entry name" value="AMIDOLIGASE ENZYME"/>
    <property type="match status" value="1"/>
</dbReference>
<feature type="compositionally biased region" description="Acidic residues" evidence="1">
    <location>
        <begin position="291"/>
        <end position="306"/>
    </location>
</feature>
<proteinExistence type="predicted"/>
<dbReference type="Proteomes" id="UP001166286">
    <property type="component" value="Unassembled WGS sequence"/>
</dbReference>
<comment type="caution">
    <text evidence="2">The sequence shown here is derived from an EMBL/GenBank/DDBJ whole genome shotgun (WGS) entry which is preliminary data.</text>
</comment>
<feature type="region of interest" description="Disordered" evidence="1">
    <location>
        <begin position="291"/>
        <end position="310"/>
    </location>
</feature>
<dbReference type="AlphaFoldDB" id="A0AA39QXD3"/>
<organism evidence="2 3">
    <name type="scientific">Cladonia borealis</name>
    <dbReference type="NCBI Taxonomy" id="184061"/>
    <lineage>
        <taxon>Eukaryota</taxon>
        <taxon>Fungi</taxon>
        <taxon>Dikarya</taxon>
        <taxon>Ascomycota</taxon>
        <taxon>Pezizomycotina</taxon>
        <taxon>Lecanoromycetes</taxon>
        <taxon>OSLEUM clade</taxon>
        <taxon>Lecanoromycetidae</taxon>
        <taxon>Lecanorales</taxon>
        <taxon>Lecanorineae</taxon>
        <taxon>Cladoniaceae</taxon>
        <taxon>Cladonia</taxon>
    </lineage>
</organism>
<name>A0AA39QXD3_9LECA</name>
<accession>A0AA39QXD3</accession>
<keyword evidence="3" id="KW-1185">Reference proteome</keyword>
<sequence>MRNEGFQVTFGVEVEAILAFHESALQAHLNATGTACTIVKDLPEDSRRDLCIAQPEYLLSRPKYMGWGLTAPTNYTTSHSEHKFQRHFDDNIHKHGCRGYGGEILQLAHKILPQGVHIHDSFTEKFNNFNSWHITHERSLVGVNKSTLAHEFAISGRPKTTTELEEWDTHGIELVSRVLSYQPSSFNEINTHLQSLSGTKDSNHMAFTTEHCGLHVHIGLPTPPDLEPGTPPPTFSLATLQHLAYLLVIYEKAISTLHPPHRRENSPASLIDLQTNLDNFIEEPTYDLSDWDDDADDNIPTTEDEPPPLSFSTARAKIFSPHMTLPALASLMCGKSKGHIVNWSYLERTKGLARTLEFRQHAGELRGEEVKCK</sequence>
<evidence type="ECO:0008006" key="4">
    <source>
        <dbReference type="Google" id="ProtNLM"/>
    </source>
</evidence>